<feature type="domain" description="Tyrosine-protein phosphatase" evidence="6">
    <location>
        <begin position="634"/>
        <end position="830"/>
    </location>
</feature>
<reference evidence="9 10" key="1">
    <citation type="journal article" date="2017" name="PLoS Biol.">
        <title>The sea cucumber genome provides insights into morphological evolution and visceral regeneration.</title>
        <authorList>
            <person name="Zhang X."/>
            <person name="Sun L."/>
            <person name="Yuan J."/>
            <person name="Sun Y."/>
            <person name="Gao Y."/>
            <person name="Zhang L."/>
            <person name="Li S."/>
            <person name="Dai H."/>
            <person name="Hamel J.F."/>
            <person name="Liu C."/>
            <person name="Yu Y."/>
            <person name="Liu S."/>
            <person name="Lin W."/>
            <person name="Guo K."/>
            <person name="Jin S."/>
            <person name="Xu P."/>
            <person name="Storey K.B."/>
            <person name="Huan P."/>
            <person name="Zhang T."/>
            <person name="Zhou Y."/>
            <person name="Zhang J."/>
            <person name="Lin C."/>
            <person name="Li X."/>
            <person name="Xing L."/>
            <person name="Huo D."/>
            <person name="Sun M."/>
            <person name="Wang L."/>
            <person name="Mercier A."/>
            <person name="Li F."/>
            <person name="Yang H."/>
            <person name="Xiang J."/>
        </authorList>
    </citation>
    <scope>NUCLEOTIDE SEQUENCE [LARGE SCALE GENOMIC DNA]</scope>
    <source>
        <strain evidence="9">Shaxun</strain>
        <tissue evidence="9">Muscle</tissue>
    </source>
</reference>
<dbReference type="PANTHER" id="PTHR26391">
    <property type="entry name" value="INACTIVE TYROSINE-PROTEIN KINASE 7"/>
    <property type="match status" value="1"/>
</dbReference>
<dbReference type="OrthoDB" id="10043599at2759"/>
<keyword evidence="4" id="KW-0904">Protein phosphatase</keyword>
<accession>A0A2G8JC67</accession>
<dbReference type="Proteomes" id="UP000230750">
    <property type="component" value="Unassembled WGS sequence"/>
</dbReference>
<dbReference type="Gene3D" id="2.60.40.10">
    <property type="entry name" value="Immunoglobulins"/>
    <property type="match status" value="1"/>
</dbReference>
<protein>
    <submittedName>
        <fullName evidence="9">Putative angiopoietin-1 receptor-like</fullName>
    </submittedName>
</protein>
<proteinExistence type="predicted"/>
<evidence type="ECO:0000259" key="8">
    <source>
        <dbReference type="PROSITE" id="PS50853"/>
    </source>
</evidence>
<evidence type="ECO:0000256" key="4">
    <source>
        <dbReference type="ARBA" id="ARBA00022912"/>
    </source>
</evidence>
<evidence type="ECO:0000256" key="3">
    <source>
        <dbReference type="ARBA" id="ARBA00022801"/>
    </source>
</evidence>
<dbReference type="PROSITE" id="PS50853">
    <property type="entry name" value="FN3"/>
    <property type="match status" value="1"/>
</dbReference>
<dbReference type="InterPro" id="IPR013783">
    <property type="entry name" value="Ig-like_fold"/>
</dbReference>
<dbReference type="InterPro" id="IPR002049">
    <property type="entry name" value="LE_dom"/>
</dbReference>
<organism evidence="9 10">
    <name type="scientific">Stichopus japonicus</name>
    <name type="common">Sea cucumber</name>
    <dbReference type="NCBI Taxonomy" id="307972"/>
    <lineage>
        <taxon>Eukaryota</taxon>
        <taxon>Metazoa</taxon>
        <taxon>Echinodermata</taxon>
        <taxon>Eleutherozoa</taxon>
        <taxon>Echinozoa</taxon>
        <taxon>Holothuroidea</taxon>
        <taxon>Aspidochirotacea</taxon>
        <taxon>Aspidochirotida</taxon>
        <taxon>Stichopodidae</taxon>
        <taxon>Apostichopus</taxon>
    </lineage>
</organism>
<dbReference type="GO" id="GO:0004725">
    <property type="term" value="F:protein tyrosine phosphatase activity"/>
    <property type="evidence" value="ECO:0007669"/>
    <property type="project" value="InterPro"/>
</dbReference>
<dbReference type="SMART" id="SM00194">
    <property type="entry name" value="PTPc"/>
    <property type="match status" value="1"/>
</dbReference>
<evidence type="ECO:0000313" key="10">
    <source>
        <dbReference type="Proteomes" id="UP000230750"/>
    </source>
</evidence>
<dbReference type="PANTHER" id="PTHR26391:SF18">
    <property type="entry name" value="PROTEIN KINASE RECEPTOR TIE-1, PUTATIVE-RELATED"/>
    <property type="match status" value="1"/>
</dbReference>
<dbReference type="CDD" id="cd00047">
    <property type="entry name" value="PTPc"/>
    <property type="match status" value="1"/>
</dbReference>
<dbReference type="AlphaFoldDB" id="A0A2G8JC67"/>
<evidence type="ECO:0000256" key="5">
    <source>
        <dbReference type="ARBA" id="ARBA00023136"/>
    </source>
</evidence>
<gene>
    <name evidence="9" type="ORF">BSL78_29838</name>
</gene>
<dbReference type="Gene3D" id="3.90.190.10">
    <property type="entry name" value="Protein tyrosine phosphatase superfamily"/>
    <property type="match status" value="2"/>
</dbReference>
<dbReference type="InterPro" id="IPR003595">
    <property type="entry name" value="Tyr_Pase_cat"/>
</dbReference>
<comment type="caution">
    <text evidence="9">The sequence shown here is derived from an EMBL/GenBank/DDBJ whole genome shotgun (WGS) entry which is preliminary data.</text>
</comment>
<feature type="domain" description="Tyrosine specific protein phosphatases" evidence="7">
    <location>
        <begin position="746"/>
        <end position="821"/>
    </location>
</feature>
<keyword evidence="5" id="KW-0472">Membrane</keyword>
<dbReference type="SMART" id="SM00404">
    <property type="entry name" value="PTPc_motif"/>
    <property type="match status" value="1"/>
</dbReference>
<dbReference type="PROSITE" id="PS50055">
    <property type="entry name" value="TYR_PHOSPHATASE_PTP"/>
    <property type="match status" value="1"/>
</dbReference>
<dbReference type="PRINTS" id="PR00700">
    <property type="entry name" value="PRTYPHPHTASE"/>
</dbReference>
<dbReference type="Pfam" id="PF00102">
    <property type="entry name" value="Y_phosphatase"/>
    <property type="match status" value="1"/>
</dbReference>
<dbReference type="GO" id="GO:0016020">
    <property type="term" value="C:membrane"/>
    <property type="evidence" value="ECO:0007669"/>
    <property type="project" value="UniProtKB-SubCell"/>
</dbReference>
<evidence type="ECO:0000256" key="2">
    <source>
        <dbReference type="ARBA" id="ARBA00022729"/>
    </source>
</evidence>
<dbReference type="InterPro" id="IPR036116">
    <property type="entry name" value="FN3_sf"/>
</dbReference>
<dbReference type="SMART" id="SM00060">
    <property type="entry name" value="FN3"/>
    <property type="match status" value="2"/>
</dbReference>
<dbReference type="InterPro" id="IPR000387">
    <property type="entry name" value="Tyr_Pase_dom"/>
</dbReference>
<keyword evidence="2" id="KW-0732">Signal</keyword>
<sequence>CDPNKYGAGCLQDCHCQNESSCDRFTGECDSKGCLAGWNGNNCQIPDDCMDGYYGSQCTSKCLCYMDAPCDKTTGRCQTTCVPWFRTRYNTQTCQSCSAGLFGDSCTRECHCESDACDSVTGECVGCCKRQWLDGTNLRCQEGILNVTGNIVNPGVKWSSVTCWSRELTGNSTRYPVNLVRSLVSHDDSGVTLSNRSDSQSDDFTLRGWNYTIDNPQAGDQFYCWIPMSTAQLNATLSYYELLVLSNPPELLDVTSTSIDIRWAAWEEEIDVGDPPLVGYVVHIKEASSTLWTNRSVIINSLEYRLIHLEHDTNYTVSVSAVREGEMGEGPRGPPITVKTLCQVPTITPTNITATVTDINHLNITWQIENSGEEPIQLRVVPASTTWTIITEGLVPGLTYIFLVSLTTDLESSLGEASMAVTFPMPQSSETFRANCCLSTFKVEMVETVLLVYHYSRDHFLILFVFIISFIIYRRRKKANVLPPGQVQSFYNNDVRIDDETRVQDNINSLEMRTSYEKPGGSQTAGYEEDITKKSDEAGFDYEVPNEIRKPATSEITDHATDYDNVTPDDIEKSTGIYINIPTNKKTSPPRPIAISEFQSFMRRGKRSLITDVVKEFLALPMGQQYPCSEALRYEAMQNKSSHQIVPYPQSRIDSERFWRMILQQGVRTIVMLTDISNTDICYWPKKDSTKEVFGEMTVLLQDQSVYPHYTIRTLNAFRDNGDTILTVHQLQFHGWTHTGVPNDISNLVAFINQVKVSETSSKARPLLVHCRNGCGATGTFIALYILMDQMKENNTVSVYNVIRNLRKDRMDMVLTKLQYWFIYETLQEAQLMPNQSSLTADEMKGLEDQSLQDKAEREFKALSKIEEFHESPESLIGRAEVNSHKNRYPDIIPSDLCRPILKSEGITLGSNDYINATNVPASSATKYWPDAGNIPFGSMNVDVPIPANKMTTLNDNFQSLTKALRNQFLWNIWRSMDPRRKMKIFRS</sequence>
<evidence type="ECO:0000256" key="1">
    <source>
        <dbReference type="ARBA" id="ARBA00004167"/>
    </source>
</evidence>
<evidence type="ECO:0000259" key="6">
    <source>
        <dbReference type="PROSITE" id="PS50055"/>
    </source>
</evidence>
<comment type="subcellular location">
    <subcellularLocation>
        <location evidence="1">Membrane</location>
        <topology evidence="1">Single-pass membrane protein</topology>
    </subcellularLocation>
</comment>
<keyword evidence="10" id="KW-1185">Reference proteome</keyword>
<dbReference type="Pfam" id="PF00041">
    <property type="entry name" value="fn3"/>
    <property type="match status" value="1"/>
</dbReference>
<feature type="domain" description="Fibronectin type-III" evidence="8">
    <location>
        <begin position="244"/>
        <end position="343"/>
    </location>
</feature>
<feature type="non-terminal residue" evidence="9">
    <location>
        <position position="1"/>
    </location>
</feature>
<keyword evidence="3" id="KW-0378">Hydrolase</keyword>
<keyword evidence="9" id="KW-0675">Receptor</keyword>
<dbReference type="InterPro" id="IPR000242">
    <property type="entry name" value="PTP_cat"/>
</dbReference>
<dbReference type="Gene3D" id="2.170.300.10">
    <property type="entry name" value="Tie2 ligand-binding domain superfamily"/>
    <property type="match status" value="1"/>
</dbReference>
<dbReference type="PROSITE" id="PS50056">
    <property type="entry name" value="TYR_PHOSPHATASE_2"/>
    <property type="match status" value="1"/>
</dbReference>
<dbReference type="STRING" id="307972.A0A2G8JC67"/>
<dbReference type="CDD" id="cd00063">
    <property type="entry name" value="FN3"/>
    <property type="match status" value="2"/>
</dbReference>
<dbReference type="SUPFAM" id="SSF52799">
    <property type="entry name" value="(Phosphotyrosine protein) phosphatases II"/>
    <property type="match status" value="2"/>
</dbReference>
<dbReference type="InterPro" id="IPR003961">
    <property type="entry name" value="FN3_dom"/>
</dbReference>
<evidence type="ECO:0000313" key="9">
    <source>
        <dbReference type="EMBL" id="PIK33348.1"/>
    </source>
</evidence>
<dbReference type="SUPFAM" id="SSF49265">
    <property type="entry name" value="Fibronectin type III"/>
    <property type="match status" value="1"/>
</dbReference>
<dbReference type="CDD" id="cd00055">
    <property type="entry name" value="EGF_Lam"/>
    <property type="match status" value="1"/>
</dbReference>
<name>A0A2G8JC67_STIJA</name>
<evidence type="ECO:0000259" key="7">
    <source>
        <dbReference type="PROSITE" id="PS50056"/>
    </source>
</evidence>
<dbReference type="EMBL" id="MRZV01002609">
    <property type="protein sequence ID" value="PIK33348.1"/>
    <property type="molecule type" value="Genomic_DNA"/>
</dbReference>
<dbReference type="InterPro" id="IPR029021">
    <property type="entry name" value="Prot-tyrosine_phosphatase-like"/>
</dbReference>